<name>A0ACB9NHT2_BAUVA</name>
<gene>
    <name evidence="1" type="ORF">L6164_014529</name>
</gene>
<protein>
    <submittedName>
        <fullName evidence="1">Uncharacterized protein</fullName>
    </submittedName>
</protein>
<organism evidence="1 2">
    <name type="scientific">Bauhinia variegata</name>
    <name type="common">Purple orchid tree</name>
    <name type="synonym">Phanera variegata</name>
    <dbReference type="NCBI Taxonomy" id="167791"/>
    <lineage>
        <taxon>Eukaryota</taxon>
        <taxon>Viridiplantae</taxon>
        <taxon>Streptophyta</taxon>
        <taxon>Embryophyta</taxon>
        <taxon>Tracheophyta</taxon>
        <taxon>Spermatophyta</taxon>
        <taxon>Magnoliopsida</taxon>
        <taxon>eudicotyledons</taxon>
        <taxon>Gunneridae</taxon>
        <taxon>Pentapetalae</taxon>
        <taxon>rosids</taxon>
        <taxon>fabids</taxon>
        <taxon>Fabales</taxon>
        <taxon>Fabaceae</taxon>
        <taxon>Cercidoideae</taxon>
        <taxon>Cercideae</taxon>
        <taxon>Bauhiniinae</taxon>
        <taxon>Bauhinia</taxon>
    </lineage>
</organism>
<keyword evidence="2" id="KW-1185">Reference proteome</keyword>
<evidence type="ECO:0000313" key="1">
    <source>
        <dbReference type="EMBL" id="KAI4335935.1"/>
    </source>
</evidence>
<dbReference type="Proteomes" id="UP000828941">
    <property type="component" value="Chromosome 6"/>
</dbReference>
<evidence type="ECO:0000313" key="2">
    <source>
        <dbReference type="Proteomes" id="UP000828941"/>
    </source>
</evidence>
<comment type="caution">
    <text evidence="1">The sequence shown here is derived from an EMBL/GenBank/DDBJ whole genome shotgun (WGS) entry which is preliminary data.</text>
</comment>
<accession>A0ACB9NHT2</accession>
<proteinExistence type="predicted"/>
<sequence length="90" mass="10441">MELTEEQRKQFETNRLAALLQMALSDFRALSHQQERTPVRTCQVLVFPIRERSRAWRDFATLCQIHDRKIFADSYFVLLAAAAVLLSLCG</sequence>
<dbReference type="EMBL" id="CM039431">
    <property type="protein sequence ID" value="KAI4335935.1"/>
    <property type="molecule type" value="Genomic_DNA"/>
</dbReference>
<reference evidence="1 2" key="1">
    <citation type="journal article" date="2022" name="DNA Res.">
        <title>Chromosomal-level genome assembly of the orchid tree Bauhinia variegata (Leguminosae; Cercidoideae) supports the allotetraploid origin hypothesis of Bauhinia.</title>
        <authorList>
            <person name="Zhong Y."/>
            <person name="Chen Y."/>
            <person name="Zheng D."/>
            <person name="Pang J."/>
            <person name="Liu Y."/>
            <person name="Luo S."/>
            <person name="Meng S."/>
            <person name="Qian L."/>
            <person name="Wei D."/>
            <person name="Dai S."/>
            <person name="Zhou R."/>
        </authorList>
    </citation>
    <scope>NUCLEOTIDE SEQUENCE [LARGE SCALE GENOMIC DNA]</scope>
    <source>
        <strain evidence="1">BV-YZ2020</strain>
    </source>
</reference>